<evidence type="ECO:0000313" key="4">
    <source>
        <dbReference type="EMBL" id="VFJ64721.1"/>
    </source>
</evidence>
<dbReference type="SUPFAM" id="SSF52540">
    <property type="entry name" value="P-loop containing nucleoside triphosphate hydrolases"/>
    <property type="match status" value="1"/>
</dbReference>
<dbReference type="InterPro" id="IPR054557">
    <property type="entry name" value="NA-iREase1_dom"/>
</dbReference>
<dbReference type="SUPFAM" id="SSF48371">
    <property type="entry name" value="ARM repeat"/>
    <property type="match status" value="1"/>
</dbReference>
<dbReference type="Pfam" id="PF22722">
    <property type="entry name" value="NA-iREase1"/>
    <property type="match status" value="1"/>
</dbReference>
<dbReference type="EMBL" id="CAADFL010000363">
    <property type="protein sequence ID" value="VFK15263.1"/>
    <property type="molecule type" value="Genomic_DNA"/>
</dbReference>
<dbReference type="InterPro" id="IPR027417">
    <property type="entry name" value="P-loop_NTPase"/>
</dbReference>
<dbReference type="Gene3D" id="1.25.10.10">
    <property type="entry name" value="Leucine-rich Repeat Variant"/>
    <property type="match status" value="1"/>
</dbReference>
<dbReference type="InterPro" id="IPR011989">
    <property type="entry name" value="ARM-like"/>
</dbReference>
<evidence type="ECO:0000313" key="5">
    <source>
        <dbReference type="EMBL" id="VFK15263.1"/>
    </source>
</evidence>
<gene>
    <name evidence="4" type="ORF">BECKFM1743A_GA0114220_103632</name>
    <name evidence="5" type="ORF">BECKFM1743B_GA0114221_103631</name>
    <name evidence="3" type="ORF">BECKFM1743C_GA0114222_103281</name>
</gene>
<organism evidence="4">
    <name type="scientific">Candidatus Kentrum sp. FM</name>
    <dbReference type="NCBI Taxonomy" id="2126340"/>
    <lineage>
        <taxon>Bacteria</taxon>
        <taxon>Pseudomonadati</taxon>
        <taxon>Pseudomonadota</taxon>
        <taxon>Gammaproteobacteria</taxon>
        <taxon>Candidatus Kentrum</taxon>
    </lineage>
</organism>
<dbReference type="EMBL" id="CAADFA010000328">
    <property type="protein sequence ID" value="VFJ62842.1"/>
    <property type="molecule type" value="Genomic_DNA"/>
</dbReference>
<proteinExistence type="predicted"/>
<name>A0A450TCV8_9GAMM</name>
<feature type="domain" description="NACHT-associated inactive Restriction Endonuclease 1 sensor" evidence="2">
    <location>
        <begin position="75"/>
        <end position="177"/>
    </location>
</feature>
<dbReference type="EMBL" id="CAADEZ010000363">
    <property type="protein sequence ID" value="VFJ64721.1"/>
    <property type="molecule type" value="Genomic_DNA"/>
</dbReference>
<feature type="region of interest" description="Disordered" evidence="1">
    <location>
        <begin position="44"/>
        <end position="67"/>
    </location>
</feature>
<reference evidence="4" key="1">
    <citation type="submission" date="2019-02" db="EMBL/GenBank/DDBJ databases">
        <authorList>
            <person name="Gruber-Vodicka R. H."/>
            <person name="Seah K. B. B."/>
        </authorList>
    </citation>
    <scope>NUCLEOTIDE SEQUENCE</scope>
    <source>
        <strain evidence="4">BECK_BZ163</strain>
        <strain evidence="5">BECK_BZ164</strain>
        <strain evidence="3">BECK_BZ165</strain>
    </source>
</reference>
<evidence type="ECO:0000256" key="1">
    <source>
        <dbReference type="SAM" id="MobiDB-lite"/>
    </source>
</evidence>
<dbReference type="Gene3D" id="3.40.50.300">
    <property type="entry name" value="P-loop containing nucleotide triphosphate hydrolases"/>
    <property type="match status" value="1"/>
</dbReference>
<dbReference type="AlphaFoldDB" id="A0A450TCV8"/>
<evidence type="ECO:0000313" key="3">
    <source>
        <dbReference type="EMBL" id="VFJ62842.1"/>
    </source>
</evidence>
<sequence>MWFQDVNPNWVIAIAGLISAVTATYAIHGTMRIIPWRRKQKEIDTSTGTQYQGSEKAPKHEHPLPATPQSALHELTEQLDGWFNALEYQRESHDPQGEDFFEWIIKIPDGGRYSRVLVRGVAGEATKSHASDLLRKKETHGTDRAWLVAHRLVEPAARAMAEKNPELECVTFDELVDRDADFTKYFEWLDTEVKARGIDRYYVPLACRKGDDHYEDIDEYVDRWLDDPNEGQISVTGQFGTGKTWFGLHYAWRAAREYLDAKARGRQRPRLPLFIPLKEYAGGELGIELLFSGFFFQKHEIPLKGYSIFEYLNRTGKFLLIFDGFDEMVLRLNQQALIDSFWEIARAVVPGSKAILTSRTECFTSEQQARAVLNGEVLYTTKRIPKYPPKFDLIELDLLQPHQIREILERHRTDPKKITRIVENERLMDIGRRAIMIGFLLDALDSTDEEGDRPWEREHLDVVNILYSAVTRRLDRDIEMGRTFTSLADKLYFFCEISWELFDKKLASIHYTEFNDRIRQFFRERIQDDRDIDYWAWDLRRNGMFIRNEIGEYTPAHRSLAEFFAAYKFVAELGVLAPEFIGAARERLRREIDDDQEPKVYTWSNYFVPPDSHSPTKQLAPLREFTTEPRRVKGKDTRSFVMSQRLPKNTFIFATGLMSREWLAIDKLCRLCWAGTGQMAWNAGELLTYLRVEQGERIARALVTENRDQPLPVGVVWLLGEMGYEGKEVIDRLIDTVERFARGETVDPTAWWGTGWSLRKLGHFGKDADTRERDEEKTIAFLSQYRPAGYTLERACEHLKQTLDPENPDAPPIDPCDLVTIAINKSQLDIEKLYSKILSRIDLETDTIERHCRDVIWLCGHLQIEESIPGLIRCARNQPQSTNRNAATEALGKIGKVSPEVVDTLEKQLTDGYHRTRLHAAISLEGIRSTSSLGALEKALKEEEVPAVRDAMALAITRLRAT</sequence>
<dbReference type="InterPro" id="IPR016024">
    <property type="entry name" value="ARM-type_fold"/>
</dbReference>
<accession>A0A450TCV8</accession>
<evidence type="ECO:0000259" key="2">
    <source>
        <dbReference type="Pfam" id="PF22722"/>
    </source>
</evidence>
<protein>
    <recommendedName>
        <fullName evidence="2">NACHT-associated inactive Restriction Endonuclease 1 sensor domain-containing protein</fullName>
    </recommendedName>
</protein>